<name>A0AAN0IDX8_AMPQE</name>
<evidence type="ECO:0000313" key="5">
    <source>
        <dbReference type="Proteomes" id="UP000007879"/>
    </source>
</evidence>
<dbReference type="InterPro" id="IPR012337">
    <property type="entry name" value="RNaseH-like_sf"/>
</dbReference>
<dbReference type="Proteomes" id="UP000007879">
    <property type="component" value="Unassembled WGS sequence"/>
</dbReference>
<feature type="repeat" description="ANK" evidence="1">
    <location>
        <begin position="793"/>
        <end position="825"/>
    </location>
</feature>
<feature type="domain" description="TTF-type" evidence="3">
    <location>
        <begin position="109"/>
        <end position="195"/>
    </location>
</feature>
<evidence type="ECO:0000256" key="2">
    <source>
        <dbReference type="SAM" id="MobiDB-lite"/>
    </source>
</evidence>
<dbReference type="SUPFAM" id="SSF48403">
    <property type="entry name" value="Ankyrin repeat"/>
    <property type="match status" value="1"/>
</dbReference>
<dbReference type="GeneID" id="100636071"/>
<feature type="compositionally biased region" description="Polar residues" evidence="2">
    <location>
        <begin position="20"/>
        <end position="36"/>
    </location>
</feature>
<dbReference type="InterPro" id="IPR025398">
    <property type="entry name" value="DUF4371"/>
</dbReference>
<dbReference type="EnsemblMetazoa" id="XM_003385972.1">
    <property type="protein sequence ID" value="XP_003386020.1"/>
    <property type="gene ID" value="LOC100636071"/>
</dbReference>
<dbReference type="InterPro" id="IPR036770">
    <property type="entry name" value="Ankyrin_rpt-contain_sf"/>
</dbReference>
<accession>A0AAN0IDX8</accession>
<dbReference type="InterPro" id="IPR006580">
    <property type="entry name" value="Znf_TTF"/>
</dbReference>
<feature type="region of interest" description="Disordered" evidence="2">
    <location>
        <begin position="1"/>
        <end position="54"/>
    </location>
</feature>
<dbReference type="InterPro" id="IPR002110">
    <property type="entry name" value="Ankyrin_rpt"/>
</dbReference>
<evidence type="ECO:0000313" key="4">
    <source>
        <dbReference type="EnsemblMetazoa" id="XP_003386020.1"/>
    </source>
</evidence>
<evidence type="ECO:0000256" key="1">
    <source>
        <dbReference type="PROSITE-ProRule" id="PRU00023"/>
    </source>
</evidence>
<dbReference type="SMART" id="SM00597">
    <property type="entry name" value="ZnF_TTF"/>
    <property type="match status" value="1"/>
</dbReference>
<dbReference type="PROSITE" id="PS50297">
    <property type="entry name" value="ANK_REP_REGION"/>
    <property type="match status" value="1"/>
</dbReference>
<dbReference type="Pfam" id="PF14291">
    <property type="entry name" value="DUF4371"/>
    <property type="match status" value="1"/>
</dbReference>
<protein>
    <recommendedName>
        <fullName evidence="3">TTF-type domain-containing protein</fullName>
    </recommendedName>
</protein>
<dbReference type="RefSeq" id="XP_003386020.1">
    <property type="nucleotide sequence ID" value="XM_003385972.1"/>
</dbReference>
<dbReference type="SUPFAM" id="SSF53098">
    <property type="entry name" value="Ribonuclease H-like"/>
    <property type="match status" value="1"/>
</dbReference>
<reference evidence="5" key="1">
    <citation type="journal article" date="2010" name="Nature">
        <title>The Amphimedon queenslandica genome and the evolution of animal complexity.</title>
        <authorList>
            <person name="Srivastava M."/>
            <person name="Simakov O."/>
            <person name="Chapman J."/>
            <person name="Fahey B."/>
            <person name="Gauthier M.E."/>
            <person name="Mitros T."/>
            <person name="Richards G.S."/>
            <person name="Conaco C."/>
            <person name="Dacre M."/>
            <person name="Hellsten U."/>
            <person name="Larroux C."/>
            <person name="Putnam N.H."/>
            <person name="Stanke M."/>
            <person name="Adamska M."/>
            <person name="Darling A."/>
            <person name="Degnan S.M."/>
            <person name="Oakley T.H."/>
            <person name="Plachetzki D.C."/>
            <person name="Zhai Y."/>
            <person name="Adamski M."/>
            <person name="Calcino A."/>
            <person name="Cummins S.F."/>
            <person name="Goodstein D.M."/>
            <person name="Harris C."/>
            <person name="Jackson D.J."/>
            <person name="Leys S.P."/>
            <person name="Shu S."/>
            <person name="Woodcroft B.J."/>
            <person name="Vervoort M."/>
            <person name="Kosik K.S."/>
            <person name="Manning G."/>
            <person name="Degnan B.M."/>
            <person name="Rokhsar D.S."/>
        </authorList>
    </citation>
    <scope>NUCLEOTIDE SEQUENCE [LARGE SCALE GENOMIC DNA]</scope>
</reference>
<dbReference type="Pfam" id="PF00023">
    <property type="entry name" value="Ank"/>
    <property type="match status" value="1"/>
</dbReference>
<feature type="compositionally biased region" description="Low complexity" evidence="2">
    <location>
        <begin position="45"/>
        <end position="54"/>
    </location>
</feature>
<keyword evidence="5" id="KW-1185">Reference proteome</keyword>
<dbReference type="AlphaFoldDB" id="A0AAN0IDX8"/>
<dbReference type="Gene3D" id="1.25.40.20">
    <property type="entry name" value="Ankyrin repeat-containing domain"/>
    <property type="match status" value="1"/>
</dbReference>
<dbReference type="SMART" id="SM00248">
    <property type="entry name" value="ANK"/>
    <property type="match status" value="1"/>
</dbReference>
<proteinExistence type="predicted"/>
<dbReference type="PANTHER" id="PTHR45749">
    <property type="match status" value="1"/>
</dbReference>
<dbReference type="InterPro" id="IPR008906">
    <property type="entry name" value="HATC_C_dom"/>
</dbReference>
<dbReference type="KEGG" id="aqu:100636071"/>
<organism evidence="4 5">
    <name type="scientific">Amphimedon queenslandica</name>
    <name type="common">Sponge</name>
    <dbReference type="NCBI Taxonomy" id="400682"/>
    <lineage>
        <taxon>Eukaryota</taxon>
        <taxon>Metazoa</taxon>
        <taxon>Porifera</taxon>
        <taxon>Demospongiae</taxon>
        <taxon>Heteroscleromorpha</taxon>
        <taxon>Haplosclerida</taxon>
        <taxon>Niphatidae</taxon>
        <taxon>Amphimedon</taxon>
    </lineage>
</organism>
<dbReference type="PROSITE" id="PS50088">
    <property type="entry name" value="ANK_REPEAT"/>
    <property type="match status" value="1"/>
</dbReference>
<sequence>MASKRQTSLLAFVKPPKQARVSQSPLDDNDSETVTLVDQIDPPESSSTATSLQSQSVASTPVSSINTSPFQASASLSSASFPGDIAKNKDQTPFQPRLSSFPSKMYGSVKRSFQERWYHLFPWLEYSIERDCVYCFPCRFFGVNTDRCLSYQGYSDWKHALGKIGTLTTHDSSVKHKEATLTWKQYQSTIAHDTSIANQLERGRLKTIQENREYVKYILEVILLCAQQGIALRGHREVNDSEKSTNIGNFLSLVQLHSRHIDLLRERLETGPKNASLLGHHYQNSMLSVLAESVLEYIISEVKSARYYTIIVDETKDVSKKEQLTLVLRYVLEGVVYERFVSYTYCEELNAAALTSYIYKALDSVHLDIQECVSQCYDGASVMSGAYSGVKARIQQDNPRAIYIHCHAHQLNLALVDSCRSLSHASDFFSLIESLYVFISSSVPHSLFLTKQKELGQKEITLVKLSDTRWSCRHASIKAIKTTLPALLATLEDIADESGSRAIESRGLLHQAHSFPFILSLILFEKIFSVTGNLSNLLQAEQLNYAGAAACIRATKQTLQNLRSEEKWLEIWKETVELGTKLNIAVSPIRCRRRQRLPSHLSNCTVEGPTGVTNTISEYRTLAYYATIDTLLDEMNKRFNELNLTLLQSLQALVPTSDNFLDLASLHPFLSHYSIDKDGLASELSVATTLLKETSPLSTLHHVYSHLYQVKECFPHLLQVLQIAMTIGVTSASAERSFSSLKRLKTHLRSTMSQERLNNVSLLHIERDLSNKLWHNLDDIVLKFADAHKNSRANYTPLHIAARENNSDAVQWLLSKGAIVDSRSAKPETVILGCEWEWSPVYGEKKLTEIVQYGYYIDILGTLKGVLSNPAMQDKLTLTHMSTDNI</sequence>
<dbReference type="Pfam" id="PF05699">
    <property type="entry name" value="Dimer_Tnp_hAT"/>
    <property type="match status" value="1"/>
</dbReference>
<dbReference type="PANTHER" id="PTHR45749:SF37">
    <property type="entry name" value="OS05G0311600 PROTEIN"/>
    <property type="match status" value="1"/>
</dbReference>
<reference evidence="4" key="2">
    <citation type="submission" date="2024-06" db="UniProtKB">
        <authorList>
            <consortium name="EnsemblMetazoa"/>
        </authorList>
    </citation>
    <scope>IDENTIFICATION</scope>
</reference>
<keyword evidence="1" id="KW-0040">ANK repeat</keyword>
<dbReference type="GO" id="GO:0046983">
    <property type="term" value="F:protein dimerization activity"/>
    <property type="evidence" value="ECO:0007669"/>
    <property type="project" value="InterPro"/>
</dbReference>
<evidence type="ECO:0000259" key="3">
    <source>
        <dbReference type="SMART" id="SM00597"/>
    </source>
</evidence>